<proteinExistence type="predicted"/>
<evidence type="ECO:0000313" key="2">
    <source>
        <dbReference type="Proteomes" id="UP000301309"/>
    </source>
</evidence>
<evidence type="ECO:0008006" key="3">
    <source>
        <dbReference type="Google" id="ProtNLM"/>
    </source>
</evidence>
<comment type="caution">
    <text evidence="1">The sequence shown here is derived from an EMBL/GenBank/DDBJ whole genome shotgun (WGS) entry which is preliminary data.</text>
</comment>
<dbReference type="Proteomes" id="UP000301309">
    <property type="component" value="Unassembled WGS sequence"/>
</dbReference>
<name>A0A4D4LPP2_STRVO</name>
<accession>A0A4D4LPP2</accession>
<organism evidence="1 2">
    <name type="scientific">Streptomyces violaceusniger</name>
    <dbReference type="NCBI Taxonomy" id="68280"/>
    <lineage>
        <taxon>Bacteria</taxon>
        <taxon>Bacillati</taxon>
        <taxon>Actinomycetota</taxon>
        <taxon>Actinomycetes</taxon>
        <taxon>Kitasatosporales</taxon>
        <taxon>Streptomycetaceae</taxon>
        <taxon>Streptomyces</taxon>
        <taxon>Streptomyces violaceusniger group</taxon>
    </lineage>
</organism>
<dbReference type="EMBL" id="BJHW01000002">
    <property type="protein sequence ID" value="GDY60428.1"/>
    <property type="molecule type" value="Genomic_DNA"/>
</dbReference>
<dbReference type="AlphaFoldDB" id="A0A4D4LPP2"/>
<keyword evidence="2" id="KW-1185">Reference proteome</keyword>
<gene>
    <name evidence="1" type="ORF">SVIO_110510</name>
</gene>
<reference evidence="1 2" key="1">
    <citation type="journal article" date="2020" name="Int. J. Syst. Evol. Microbiol.">
        <title>Reclassification of Streptomyces castelarensis and Streptomyces sporoclivatus as later heterotypic synonyms of Streptomyces antimycoticus.</title>
        <authorList>
            <person name="Komaki H."/>
            <person name="Tamura T."/>
        </authorList>
    </citation>
    <scope>NUCLEOTIDE SEQUENCE [LARGE SCALE GENOMIC DNA]</scope>
    <source>
        <strain evidence="1 2">NBRC 13459</strain>
    </source>
</reference>
<dbReference type="Gene3D" id="3.90.180.10">
    <property type="entry name" value="Medium-chain alcohol dehydrogenases, catalytic domain"/>
    <property type="match status" value="1"/>
</dbReference>
<evidence type="ECO:0000313" key="1">
    <source>
        <dbReference type="EMBL" id="GDY60428.1"/>
    </source>
</evidence>
<dbReference type="Gene3D" id="3.40.50.720">
    <property type="entry name" value="NAD(P)-binding Rossmann-like Domain"/>
    <property type="match status" value="1"/>
</dbReference>
<protein>
    <recommendedName>
        <fullName evidence="3">Alcohol dehydrogenase-like C-terminal domain-containing protein</fullName>
    </recommendedName>
</protein>
<sequence>MFLADDPHLADRIRKAAPEGVHRIAEIDFAGHIDLNAQIIAVGATISSYYSAQPRPSIPYWPLGFADTTLRLLGSDDFTPQVKAHAAAELASALLDGSLRISIAERLPLDRIATAHEHIERGTAGRVLLHI</sequence>